<dbReference type="Proteomes" id="UP001165064">
    <property type="component" value="Unassembled WGS sequence"/>
</dbReference>
<sequence length="416" mass="47715">MTLQKYQNIVSALKTISADSPCHFTTPNINRTAALKYQNHTIPIIRPELTRHNENISPNSNQDGNKDTNSSNKFTTRTDLKTAMRKVCNQLRIKINSGKSRQYKTPIFTKNPTTEEQERQLAEIPIIKQKTFRFSEEKYMPTEAELQSTTSKLPPQINTFTVTDSTPPATNSKQLRGINSDLFGLAFKNGGWNQKPIYQCRLFNLTYWHPSYFMGRVRKSKPGVAFMLLNNLGMLNTETLKIPNPPEVMKMNYHPLKRKVESGKTRRLIKKLFFDEFSKHGMIKDRDGTYLFKVGIVAHTAKEKEILKEDIKKALANVRNLKEHSFRPAATAAEDRKLNWKAVWKVCDDLGVPRIESFTLARSTTKDPVDNPVDNPIKYLVDVPVGKKSKASSKRKRGRKGKQNKSKRSQDSRRNM</sequence>
<keyword evidence="2" id="KW-1185">Reference proteome</keyword>
<comment type="caution">
    <text evidence="1">The sequence shown here is derived from an EMBL/GenBank/DDBJ whole genome shotgun (WGS) entry which is preliminary data.</text>
</comment>
<protein>
    <submittedName>
        <fullName evidence="1">Unnamed protein product</fullName>
    </submittedName>
</protein>
<gene>
    <name evidence="1" type="ORF">Amon02_000204900</name>
</gene>
<name>A0ACB5SWQ3_AMBMO</name>
<organism evidence="1 2">
    <name type="scientific">Ambrosiozyma monospora</name>
    <name type="common">Yeast</name>
    <name type="synonym">Endomycopsis monosporus</name>
    <dbReference type="NCBI Taxonomy" id="43982"/>
    <lineage>
        <taxon>Eukaryota</taxon>
        <taxon>Fungi</taxon>
        <taxon>Dikarya</taxon>
        <taxon>Ascomycota</taxon>
        <taxon>Saccharomycotina</taxon>
        <taxon>Pichiomycetes</taxon>
        <taxon>Pichiales</taxon>
        <taxon>Pichiaceae</taxon>
        <taxon>Ambrosiozyma</taxon>
    </lineage>
</organism>
<dbReference type="EMBL" id="BSXS01001130">
    <property type="protein sequence ID" value="GME75167.1"/>
    <property type="molecule type" value="Genomic_DNA"/>
</dbReference>
<evidence type="ECO:0000313" key="2">
    <source>
        <dbReference type="Proteomes" id="UP001165064"/>
    </source>
</evidence>
<proteinExistence type="predicted"/>
<reference evidence="1" key="1">
    <citation type="submission" date="2023-04" db="EMBL/GenBank/DDBJ databases">
        <title>Ambrosiozyma monospora NBRC 10751.</title>
        <authorList>
            <person name="Ichikawa N."/>
            <person name="Sato H."/>
            <person name="Tonouchi N."/>
        </authorList>
    </citation>
    <scope>NUCLEOTIDE SEQUENCE</scope>
    <source>
        <strain evidence="1">NBRC 10751</strain>
    </source>
</reference>
<accession>A0ACB5SWQ3</accession>
<evidence type="ECO:0000313" key="1">
    <source>
        <dbReference type="EMBL" id="GME75167.1"/>
    </source>
</evidence>